<dbReference type="EMBL" id="MLAK01000693">
    <property type="protein sequence ID" value="OHT07590.1"/>
    <property type="molecule type" value="Genomic_DNA"/>
</dbReference>
<dbReference type="Proteomes" id="UP000179807">
    <property type="component" value="Unassembled WGS sequence"/>
</dbReference>
<dbReference type="GO" id="GO:0003690">
    <property type="term" value="F:double-stranded DNA binding"/>
    <property type="evidence" value="ECO:0007669"/>
    <property type="project" value="TreeGrafter"/>
</dbReference>
<dbReference type="PANTHER" id="PTHR13152:SF0">
    <property type="entry name" value="GENERAL TRANSCRIPTION FACTOR IIH SUBUNIT 4"/>
    <property type="match status" value="1"/>
</dbReference>
<keyword evidence="3 8" id="KW-0227">DNA damage</keyword>
<dbReference type="InterPro" id="IPR004598">
    <property type="entry name" value="TFIIH_p52/Tfb2"/>
</dbReference>
<dbReference type="InterPro" id="IPR040662">
    <property type="entry name" value="Tfb2_C"/>
</dbReference>
<dbReference type="RefSeq" id="XP_068360726.1">
    <property type="nucleotide sequence ID" value="XM_068492381.1"/>
</dbReference>
<dbReference type="GO" id="GO:0001671">
    <property type="term" value="F:ATPase activator activity"/>
    <property type="evidence" value="ECO:0007669"/>
    <property type="project" value="InterPro"/>
</dbReference>
<dbReference type="GO" id="GO:0000439">
    <property type="term" value="C:transcription factor TFIIH core complex"/>
    <property type="evidence" value="ECO:0007669"/>
    <property type="project" value="InterPro"/>
</dbReference>
<keyword evidence="6 8" id="KW-0234">DNA repair</keyword>
<comment type="subcellular location">
    <subcellularLocation>
        <location evidence="1 8">Nucleus</location>
    </subcellularLocation>
</comment>
<comment type="caution">
    <text evidence="10">The sequence shown here is derived from an EMBL/GenBank/DDBJ whole genome shotgun (WGS) entry which is preliminary data.</text>
</comment>
<dbReference type="OrthoDB" id="364513at2759"/>
<dbReference type="AlphaFoldDB" id="A0A1J4KD60"/>
<keyword evidence="4 8" id="KW-0805">Transcription regulation</keyword>
<evidence type="ECO:0000256" key="3">
    <source>
        <dbReference type="ARBA" id="ARBA00022763"/>
    </source>
</evidence>
<dbReference type="GO" id="GO:0006289">
    <property type="term" value="P:nucleotide-excision repair"/>
    <property type="evidence" value="ECO:0007669"/>
    <property type="project" value="InterPro"/>
</dbReference>
<evidence type="ECO:0000256" key="6">
    <source>
        <dbReference type="ARBA" id="ARBA00023204"/>
    </source>
</evidence>
<comment type="similarity">
    <text evidence="2 8">Belongs to the TFB2 family.</text>
</comment>
<evidence type="ECO:0000256" key="8">
    <source>
        <dbReference type="RuleBase" id="RU364024"/>
    </source>
</evidence>
<proteinExistence type="inferred from homology"/>
<keyword evidence="7 8" id="KW-0539">Nucleus</keyword>
<evidence type="ECO:0000259" key="9">
    <source>
        <dbReference type="Pfam" id="PF18307"/>
    </source>
</evidence>
<evidence type="ECO:0000256" key="1">
    <source>
        <dbReference type="ARBA" id="ARBA00004123"/>
    </source>
</evidence>
<dbReference type="Pfam" id="PF03849">
    <property type="entry name" value="Tfb2"/>
    <property type="match status" value="1"/>
</dbReference>
<organism evidence="10 11">
    <name type="scientific">Tritrichomonas foetus</name>
    <dbReference type="NCBI Taxonomy" id="1144522"/>
    <lineage>
        <taxon>Eukaryota</taxon>
        <taxon>Metamonada</taxon>
        <taxon>Parabasalia</taxon>
        <taxon>Tritrichomonadida</taxon>
        <taxon>Tritrichomonadidae</taxon>
        <taxon>Tritrichomonas</taxon>
    </lineage>
</organism>
<evidence type="ECO:0000313" key="11">
    <source>
        <dbReference type="Proteomes" id="UP000179807"/>
    </source>
</evidence>
<dbReference type="PANTHER" id="PTHR13152">
    <property type="entry name" value="TFIIH, POLYPEPTIDE 4"/>
    <property type="match status" value="1"/>
</dbReference>
<evidence type="ECO:0000256" key="5">
    <source>
        <dbReference type="ARBA" id="ARBA00023163"/>
    </source>
</evidence>
<feature type="domain" description="Transcription factor Tfb2 C-terminal" evidence="9">
    <location>
        <begin position="391"/>
        <end position="454"/>
    </location>
</feature>
<dbReference type="Pfam" id="PF18307">
    <property type="entry name" value="Tfb2_C"/>
    <property type="match status" value="1"/>
</dbReference>
<sequence>MAETNDQNYSNLLQFIISRDESIVIELLKDADACRTFIRLLTPLSQHFLFRMLMIPDLLPLSTIRGWAPPGTEAKLADAFNQLRDCHIIILNRLQNGEFGAQIHPEIRNVLLHGTSSSKFQSSTSQKPQFPFHVKPSNIFPEPSSNSLDDLTKAPEVSPETLDKWSSTQLDKILYWMLKLDEKIEPGMRQLLRDSNLIEIDNELTKEGHQFVLADRRSQIWLIVRSYLSSFLQDTSSDLISALRFLLKLGSLQFTRGYPVSSLLEPQRKLLEPFCSLGLVYQGNMKNYFFPTRIVLNFFGKEQLSQSEGWLLIDTNFKITAYTSSPLHVALLKKFTLITYEMPGFTSAYLSPNSFKKALKEGTSLSDIIRFLKSNLSSKGDGIIPPDVEHQLHVWKNQRDRIKTTPNCVMRTFLSRDDADAAHEIAEKNMGFVARFDSNDNYTIITTEEIEEEFAKQLKALRNS</sequence>
<name>A0A1J4KD60_9EUKA</name>
<accession>A0A1J4KD60</accession>
<keyword evidence="11" id="KW-1185">Reference proteome</keyword>
<dbReference type="Gene3D" id="3.30.70.2610">
    <property type="match status" value="1"/>
</dbReference>
<dbReference type="GO" id="GO:0005675">
    <property type="term" value="C:transcription factor TFIIH holo complex"/>
    <property type="evidence" value="ECO:0007669"/>
    <property type="project" value="TreeGrafter"/>
</dbReference>
<evidence type="ECO:0000313" key="10">
    <source>
        <dbReference type="EMBL" id="OHT07590.1"/>
    </source>
</evidence>
<evidence type="ECO:0000256" key="2">
    <source>
        <dbReference type="ARBA" id="ARBA00007132"/>
    </source>
</evidence>
<reference evidence="10" key="1">
    <citation type="submission" date="2016-10" db="EMBL/GenBank/DDBJ databases">
        <authorList>
            <person name="Benchimol M."/>
            <person name="Almeida L.G."/>
            <person name="Vasconcelos A.T."/>
            <person name="Perreira-Neves A."/>
            <person name="Rosa I.A."/>
            <person name="Tasca T."/>
            <person name="Bogo M.R."/>
            <person name="de Souza W."/>
        </authorList>
    </citation>
    <scope>NUCLEOTIDE SEQUENCE [LARGE SCALE GENOMIC DNA]</scope>
    <source>
        <strain evidence="10">K</strain>
    </source>
</reference>
<evidence type="ECO:0000256" key="4">
    <source>
        <dbReference type="ARBA" id="ARBA00023015"/>
    </source>
</evidence>
<dbReference type="VEuPathDB" id="TrichDB:TRFO_05247"/>
<comment type="function">
    <text evidence="8">Component of the general transcription and DNA repair factor IIH (TFIIH) core complex which is involved in general and transcription-coupled nucleotide excision repair (NER) of damaged DNA.</text>
</comment>
<gene>
    <name evidence="10" type="ORF">TRFO_05247</name>
</gene>
<evidence type="ECO:0000256" key="7">
    <source>
        <dbReference type="ARBA" id="ARBA00023242"/>
    </source>
</evidence>
<protein>
    <recommendedName>
        <fullName evidence="8">General transcription factor IIH subunit 4</fullName>
    </recommendedName>
</protein>
<keyword evidence="5 8" id="KW-0804">Transcription</keyword>
<dbReference type="GeneID" id="94827085"/>